<sequence>MKRNDNDLTGTSKGSWQHPARSPSLFPTYPTPKDTQDTGTRIQANTEEEEEFIGHSEYSFRFSTLRGTSP</sequence>
<reference evidence="2" key="1">
    <citation type="submission" date="2021-08" db="EMBL/GenBank/DDBJ databases">
        <authorList>
            <person name="Misof B."/>
            <person name="Oliver O."/>
            <person name="Podsiadlowski L."/>
            <person name="Donath A."/>
            <person name="Peters R."/>
            <person name="Mayer C."/>
            <person name="Rust J."/>
            <person name="Gunkel S."/>
            <person name="Lesny P."/>
            <person name="Martin S."/>
            <person name="Oeyen J.P."/>
            <person name="Petersen M."/>
            <person name="Panagiotis P."/>
            <person name="Wilbrandt J."/>
            <person name="Tanja T."/>
        </authorList>
    </citation>
    <scope>NUCLEOTIDE SEQUENCE</scope>
    <source>
        <strain evidence="2">GBR_01_08_01A</strain>
        <tissue evidence="2">Thorax + abdomen</tissue>
    </source>
</reference>
<protein>
    <submittedName>
        <fullName evidence="2">Uncharacterized protein</fullName>
    </submittedName>
</protein>
<dbReference type="AlphaFoldDB" id="A0AAD9RM73"/>
<accession>A0AAD9RM73</accession>
<comment type="caution">
    <text evidence="2">The sequence shown here is derived from an EMBL/GenBank/DDBJ whole genome shotgun (WGS) entry which is preliminary data.</text>
</comment>
<keyword evidence="3" id="KW-1185">Reference proteome</keyword>
<proteinExistence type="predicted"/>
<dbReference type="EMBL" id="JAIFRP010000031">
    <property type="protein sequence ID" value="KAK2582267.1"/>
    <property type="molecule type" value="Genomic_DNA"/>
</dbReference>
<evidence type="ECO:0000313" key="3">
    <source>
        <dbReference type="Proteomes" id="UP001258017"/>
    </source>
</evidence>
<gene>
    <name evidence="2" type="ORF">KPH14_004613</name>
</gene>
<reference evidence="2" key="2">
    <citation type="journal article" date="2023" name="Commun. Biol.">
        <title>Intrasexual cuticular hydrocarbon dimorphism in a wasp sheds light on hydrocarbon biosynthesis genes in Hymenoptera.</title>
        <authorList>
            <person name="Moris V.C."/>
            <person name="Podsiadlowski L."/>
            <person name="Martin S."/>
            <person name="Oeyen J.P."/>
            <person name="Donath A."/>
            <person name="Petersen M."/>
            <person name="Wilbrandt J."/>
            <person name="Misof B."/>
            <person name="Liedtke D."/>
            <person name="Thamm M."/>
            <person name="Scheiner R."/>
            <person name="Schmitt T."/>
            <person name="Niehuis O."/>
        </authorList>
    </citation>
    <scope>NUCLEOTIDE SEQUENCE</scope>
    <source>
        <strain evidence="2">GBR_01_08_01A</strain>
    </source>
</reference>
<organism evidence="2 3">
    <name type="scientific">Odynerus spinipes</name>
    <dbReference type="NCBI Taxonomy" id="1348599"/>
    <lineage>
        <taxon>Eukaryota</taxon>
        <taxon>Metazoa</taxon>
        <taxon>Ecdysozoa</taxon>
        <taxon>Arthropoda</taxon>
        <taxon>Hexapoda</taxon>
        <taxon>Insecta</taxon>
        <taxon>Pterygota</taxon>
        <taxon>Neoptera</taxon>
        <taxon>Endopterygota</taxon>
        <taxon>Hymenoptera</taxon>
        <taxon>Apocrita</taxon>
        <taxon>Aculeata</taxon>
        <taxon>Vespoidea</taxon>
        <taxon>Vespidae</taxon>
        <taxon>Eumeninae</taxon>
        <taxon>Odynerus</taxon>
    </lineage>
</organism>
<evidence type="ECO:0000256" key="1">
    <source>
        <dbReference type="SAM" id="MobiDB-lite"/>
    </source>
</evidence>
<dbReference type="Proteomes" id="UP001258017">
    <property type="component" value="Unassembled WGS sequence"/>
</dbReference>
<name>A0AAD9RM73_9HYME</name>
<evidence type="ECO:0000313" key="2">
    <source>
        <dbReference type="EMBL" id="KAK2582267.1"/>
    </source>
</evidence>
<feature type="region of interest" description="Disordered" evidence="1">
    <location>
        <begin position="1"/>
        <end position="45"/>
    </location>
</feature>